<keyword evidence="6" id="KW-1133">Transmembrane helix</keyword>
<feature type="domain" description="SusD-like N-terminal" evidence="8">
    <location>
        <begin position="129"/>
        <end position="264"/>
    </location>
</feature>
<organism evidence="9 10">
    <name type="scientific">Parafilimonas terrae</name>
    <dbReference type="NCBI Taxonomy" id="1465490"/>
    <lineage>
        <taxon>Bacteria</taxon>
        <taxon>Pseudomonadati</taxon>
        <taxon>Bacteroidota</taxon>
        <taxon>Chitinophagia</taxon>
        <taxon>Chitinophagales</taxon>
        <taxon>Chitinophagaceae</taxon>
        <taxon>Parafilimonas</taxon>
    </lineage>
</organism>
<evidence type="ECO:0000259" key="8">
    <source>
        <dbReference type="Pfam" id="PF14322"/>
    </source>
</evidence>
<feature type="domain" description="RagB/SusD" evidence="7">
    <location>
        <begin position="400"/>
        <end position="646"/>
    </location>
</feature>
<evidence type="ECO:0000256" key="6">
    <source>
        <dbReference type="SAM" id="Phobius"/>
    </source>
</evidence>
<evidence type="ECO:0000256" key="3">
    <source>
        <dbReference type="ARBA" id="ARBA00022729"/>
    </source>
</evidence>
<dbReference type="EMBL" id="FOXQ01000006">
    <property type="protein sequence ID" value="SFQ21197.1"/>
    <property type="molecule type" value="Genomic_DNA"/>
</dbReference>
<evidence type="ECO:0000256" key="4">
    <source>
        <dbReference type="ARBA" id="ARBA00023136"/>
    </source>
</evidence>
<comment type="similarity">
    <text evidence="2">Belongs to the SusD family.</text>
</comment>
<evidence type="ECO:0000313" key="10">
    <source>
        <dbReference type="Proteomes" id="UP000199031"/>
    </source>
</evidence>
<name>A0A1I5WNP6_9BACT</name>
<comment type="subcellular location">
    <subcellularLocation>
        <location evidence="1">Cell outer membrane</location>
    </subcellularLocation>
</comment>
<accession>A0A1I5WNP6</accession>
<keyword evidence="4 6" id="KW-0472">Membrane</keyword>
<evidence type="ECO:0000256" key="1">
    <source>
        <dbReference type="ARBA" id="ARBA00004442"/>
    </source>
</evidence>
<dbReference type="Proteomes" id="UP000199031">
    <property type="component" value="Unassembled WGS sequence"/>
</dbReference>
<dbReference type="Pfam" id="PF14322">
    <property type="entry name" value="SusD-like_3"/>
    <property type="match status" value="1"/>
</dbReference>
<dbReference type="InterPro" id="IPR012944">
    <property type="entry name" value="SusD_RagB_dom"/>
</dbReference>
<dbReference type="AlphaFoldDB" id="A0A1I5WNP6"/>
<reference evidence="9 10" key="1">
    <citation type="submission" date="2016-10" db="EMBL/GenBank/DDBJ databases">
        <authorList>
            <person name="de Groot N.N."/>
        </authorList>
    </citation>
    <scope>NUCLEOTIDE SEQUENCE [LARGE SCALE GENOMIC DNA]</scope>
    <source>
        <strain evidence="9 10">DSM 28286</strain>
    </source>
</reference>
<protein>
    <submittedName>
        <fullName evidence="9">Starch-binding associating with outer membrane</fullName>
    </submittedName>
</protein>
<dbReference type="Pfam" id="PF07980">
    <property type="entry name" value="SusD_RagB"/>
    <property type="match status" value="1"/>
</dbReference>
<dbReference type="Gene3D" id="1.25.40.390">
    <property type="match status" value="1"/>
</dbReference>
<keyword evidence="10" id="KW-1185">Reference proteome</keyword>
<dbReference type="SUPFAM" id="SSF48452">
    <property type="entry name" value="TPR-like"/>
    <property type="match status" value="1"/>
</dbReference>
<sequence length="646" mass="72663">MMKPNTIKIFNAHGAEYARFRPANKNSKNIRMKIYKYICGFGIACMLFTSCKKDFLDRPPLTSYVDADGQYWRNEDDIRMYANGFYTNYFNGYNTSFTADYTPVRGYTFNDDLTGKNVQSNFESSVPSSRGSTSEAAAWMSQYAGPTWDFAWVRKANIFIDRMDNIAKANITDEAYRHWSAVARFFRGFEYSRLVSVFGDVPYYGRVVKESELDSLYKDRDNRGDVMDKVYDDFKFVLDNIRDDDGALFLNKTIAAAFISRFMLFEGTYEHYHSLDAARAKKYLEFAVDAANVVMGSGKYNFGSDFKALFSSENLAGNPEVLLYRKYDAALSITHCIGSYSNGTEVVGVDPNLVLAKSFIMNDGNVWEHSSEPGADDFSIANLAKTRDPRFEASFIDNANPASATLLYGYKFASREAITYIGKTYPAAWGSNTNTSDAPVIRLGEVVLNWIEAKAVLAQYYGGPSVTQADLDQSINAIRSRPLDADAIAKGVQKTAPLTLSALPDDPERDADVPALIWEIRRERRMEFVFEGFRLLDLKRWKKLQYMDFSTNPDYFLGPWVNLPVELPTALTDAAASKGNVKVKKAGGTIVTYDGTNASDMVGFWVVENAANRDGFSDKNYLSPVGQTQIDEYQDKGYTLSQTEGW</sequence>
<dbReference type="GO" id="GO:0009279">
    <property type="term" value="C:cell outer membrane"/>
    <property type="evidence" value="ECO:0007669"/>
    <property type="project" value="UniProtKB-SubCell"/>
</dbReference>
<evidence type="ECO:0000256" key="2">
    <source>
        <dbReference type="ARBA" id="ARBA00006275"/>
    </source>
</evidence>
<dbReference type="InterPro" id="IPR033985">
    <property type="entry name" value="SusD-like_N"/>
</dbReference>
<evidence type="ECO:0000313" key="9">
    <source>
        <dbReference type="EMBL" id="SFQ21197.1"/>
    </source>
</evidence>
<evidence type="ECO:0000256" key="5">
    <source>
        <dbReference type="ARBA" id="ARBA00023237"/>
    </source>
</evidence>
<feature type="transmembrane region" description="Helical" evidence="6">
    <location>
        <begin position="34"/>
        <end position="50"/>
    </location>
</feature>
<evidence type="ECO:0000259" key="7">
    <source>
        <dbReference type="Pfam" id="PF07980"/>
    </source>
</evidence>
<keyword evidence="3" id="KW-0732">Signal</keyword>
<dbReference type="STRING" id="1465490.SAMN05444277_106300"/>
<gene>
    <name evidence="9" type="ORF">SAMN05444277_106300</name>
</gene>
<keyword evidence="5" id="KW-0998">Cell outer membrane</keyword>
<proteinExistence type="inferred from homology"/>
<dbReference type="InterPro" id="IPR011990">
    <property type="entry name" value="TPR-like_helical_dom_sf"/>
</dbReference>
<keyword evidence="6" id="KW-0812">Transmembrane</keyword>